<feature type="transmembrane region" description="Helical" evidence="1">
    <location>
        <begin position="6"/>
        <end position="29"/>
    </location>
</feature>
<dbReference type="KEGG" id="ptes:JQU52_13575"/>
<dbReference type="EMBL" id="CP069798">
    <property type="protein sequence ID" value="QRQ81696.1"/>
    <property type="molecule type" value="Genomic_DNA"/>
</dbReference>
<dbReference type="AlphaFoldDB" id="A0A892ZJ09"/>
<dbReference type="Proteomes" id="UP000653156">
    <property type="component" value="Chromosome"/>
</dbReference>
<sequence>MNRTYFFLTLILVYQASLLAVVAAVGWWLKPYWQRFGRRSAMLLLWLALNGVLAASMLRLGPMGFKSGGMVLMLVFYAALTAVLALAAYALLRLLRRPAVQAARWVRIGAPLLFVGWLGLGWWSAYSPQVVRYDLSISKPLAQPLKIALVSDLHLGQWVGKRQLHKLADIMTQEQPDIILIAGDVMDDLPDVYRRQNMQTALARLQAPLGVYATLGNHDNYRGVQGDIVHDIRDAGVVPLRDEMRKVHNRLWLVGRRDDVEAGRLPLSALMNDTLRQSPLPVVVIDHQPTEALRNSREAIDLQVSGHTHRGQVWPATWLVRRFQTYDYGHFELNGRHLVVSSGYGLWGVPLRIGTRAEVAMITLHNP</sequence>
<accession>A0A892ZJ09</accession>
<dbReference type="PANTHER" id="PTHR31302">
    <property type="entry name" value="TRANSMEMBRANE PROTEIN WITH METALLOPHOSPHOESTERASE DOMAIN-RELATED"/>
    <property type="match status" value="1"/>
</dbReference>
<feature type="transmembrane region" description="Helical" evidence="1">
    <location>
        <begin position="41"/>
        <end position="58"/>
    </location>
</feature>
<dbReference type="SUPFAM" id="SSF56300">
    <property type="entry name" value="Metallo-dependent phosphatases"/>
    <property type="match status" value="1"/>
</dbReference>
<name>A0A892ZJ09_9NEIS</name>
<evidence type="ECO:0000313" key="3">
    <source>
        <dbReference type="EMBL" id="QRQ81696.1"/>
    </source>
</evidence>
<dbReference type="Gene3D" id="3.60.21.10">
    <property type="match status" value="1"/>
</dbReference>
<keyword evidence="1" id="KW-0472">Membrane</keyword>
<dbReference type="CDD" id="cd07385">
    <property type="entry name" value="MPP_YkuE_C"/>
    <property type="match status" value="1"/>
</dbReference>
<proteinExistence type="predicted"/>
<dbReference type="InterPro" id="IPR051158">
    <property type="entry name" value="Metallophosphoesterase_sf"/>
</dbReference>
<evidence type="ECO:0000259" key="2">
    <source>
        <dbReference type="Pfam" id="PF00149"/>
    </source>
</evidence>
<dbReference type="PANTHER" id="PTHR31302:SF0">
    <property type="entry name" value="TRANSMEMBRANE PROTEIN WITH METALLOPHOSPHOESTERASE DOMAIN"/>
    <property type="match status" value="1"/>
</dbReference>
<reference evidence="3" key="1">
    <citation type="submission" date="2021-02" db="EMBL/GenBank/DDBJ databases">
        <title>Neisseriaceae sp. 26B isolated from the cloaca of a Common Toad-headed Turtle (Mesoclemmys nasuta).</title>
        <authorList>
            <person name="Spergser J."/>
            <person name="Busse H.-J."/>
        </authorList>
    </citation>
    <scope>NUCLEOTIDE SEQUENCE</scope>
    <source>
        <strain evidence="3">26B</strain>
    </source>
</reference>
<keyword evidence="1" id="KW-0812">Transmembrane</keyword>
<dbReference type="GO" id="GO:0016787">
    <property type="term" value="F:hydrolase activity"/>
    <property type="evidence" value="ECO:0007669"/>
    <property type="project" value="InterPro"/>
</dbReference>
<evidence type="ECO:0000256" key="1">
    <source>
        <dbReference type="SAM" id="Phobius"/>
    </source>
</evidence>
<feature type="transmembrane region" description="Helical" evidence="1">
    <location>
        <begin position="104"/>
        <end position="123"/>
    </location>
</feature>
<feature type="domain" description="Calcineurin-like phosphoesterase" evidence="2">
    <location>
        <begin position="145"/>
        <end position="310"/>
    </location>
</feature>
<evidence type="ECO:0000313" key="4">
    <source>
        <dbReference type="Proteomes" id="UP000653156"/>
    </source>
</evidence>
<keyword evidence="1" id="KW-1133">Transmembrane helix</keyword>
<dbReference type="Pfam" id="PF00149">
    <property type="entry name" value="Metallophos"/>
    <property type="match status" value="1"/>
</dbReference>
<dbReference type="RefSeq" id="WP_230338995.1">
    <property type="nucleotide sequence ID" value="NZ_CP069798.1"/>
</dbReference>
<dbReference type="InterPro" id="IPR029052">
    <property type="entry name" value="Metallo-depent_PP-like"/>
</dbReference>
<organism evidence="3 4">
    <name type="scientific">Paralysiella testudinis</name>
    <dbReference type="NCBI Taxonomy" id="2809020"/>
    <lineage>
        <taxon>Bacteria</taxon>
        <taxon>Pseudomonadati</taxon>
        <taxon>Pseudomonadota</taxon>
        <taxon>Betaproteobacteria</taxon>
        <taxon>Neisseriales</taxon>
        <taxon>Neisseriaceae</taxon>
        <taxon>Paralysiella</taxon>
    </lineage>
</organism>
<gene>
    <name evidence="3" type="ORF">JQU52_13575</name>
</gene>
<feature type="transmembrane region" description="Helical" evidence="1">
    <location>
        <begin position="70"/>
        <end position="92"/>
    </location>
</feature>
<keyword evidence="4" id="KW-1185">Reference proteome</keyword>
<dbReference type="InterPro" id="IPR004843">
    <property type="entry name" value="Calcineurin-like_PHP"/>
</dbReference>
<protein>
    <submittedName>
        <fullName evidence="3">Metallophosphoesterase</fullName>
    </submittedName>
</protein>